<proteinExistence type="predicted"/>
<dbReference type="AlphaFoldDB" id="A0A7J5YBH9"/>
<name>A0A7J5YBH9_DISMA</name>
<comment type="caution">
    <text evidence="1">The sequence shown here is derived from an EMBL/GenBank/DDBJ whole genome shotgun (WGS) entry which is preliminary data.</text>
</comment>
<evidence type="ECO:0000313" key="1">
    <source>
        <dbReference type="EMBL" id="KAF3845688.1"/>
    </source>
</evidence>
<sequence length="94" mass="10595">MLDSVLGDRPTSGFGSTVNSLSLASIVLQDDSLNSWQYSYRMCIQTKEQGQEMLKEVHAANAELLRVFNRIEQNSHSMLGLYRIVKVMEANNKS</sequence>
<gene>
    <name evidence="1" type="ORF">F7725_002766</name>
</gene>
<protein>
    <submittedName>
        <fullName evidence="1">Uncharacterized protein</fullName>
    </submittedName>
</protein>
<evidence type="ECO:0000313" key="2">
    <source>
        <dbReference type="Proteomes" id="UP000518266"/>
    </source>
</evidence>
<reference evidence="1 2" key="1">
    <citation type="submission" date="2020-03" db="EMBL/GenBank/DDBJ databases">
        <title>Dissostichus mawsoni Genome sequencing and assembly.</title>
        <authorList>
            <person name="Park H."/>
        </authorList>
    </citation>
    <scope>NUCLEOTIDE SEQUENCE [LARGE SCALE GENOMIC DNA]</scope>
    <source>
        <strain evidence="1">DM0001</strain>
        <tissue evidence="1">Muscle</tissue>
    </source>
</reference>
<dbReference type="OrthoDB" id="691673at2759"/>
<accession>A0A7J5YBH9</accession>
<organism evidence="1 2">
    <name type="scientific">Dissostichus mawsoni</name>
    <name type="common">Antarctic cod</name>
    <dbReference type="NCBI Taxonomy" id="36200"/>
    <lineage>
        <taxon>Eukaryota</taxon>
        <taxon>Metazoa</taxon>
        <taxon>Chordata</taxon>
        <taxon>Craniata</taxon>
        <taxon>Vertebrata</taxon>
        <taxon>Euteleostomi</taxon>
        <taxon>Actinopterygii</taxon>
        <taxon>Neopterygii</taxon>
        <taxon>Teleostei</taxon>
        <taxon>Neoteleostei</taxon>
        <taxon>Acanthomorphata</taxon>
        <taxon>Eupercaria</taxon>
        <taxon>Perciformes</taxon>
        <taxon>Notothenioidei</taxon>
        <taxon>Nototheniidae</taxon>
        <taxon>Dissostichus</taxon>
    </lineage>
</organism>
<dbReference type="EMBL" id="JAAKFY010000014">
    <property type="protein sequence ID" value="KAF3845688.1"/>
    <property type="molecule type" value="Genomic_DNA"/>
</dbReference>
<dbReference type="Proteomes" id="UP000518266">
    <property type="component" value="Unassembled WGS sequence"/>
</dbReference>
<keyword evidence="2" id="KW-1185">Reference proteome</keyword>